<dbReference type="OrthoDB" id="6621793at2759"/>
<organism evidence="2 3">
    <name type="scientific">Aphis craccivora</name>
    <name type="common">Cowpea aphid</name>
    <dbReference type="NCBI Taxonomy" id="307492"/>
    <lineage>
        <taxon>Eukaryota</taxon>
        <taxon>Metazoa</taxon>
        <taxon>Ecdysozoa</taxon>
        <taxon>Arthropoda</taxon>
        <taxon>Hexapoda</taxon>
        <taxon>Insecta</taxon>
        <taxon>Pterygota</taxon>
        <taxon>Neoptera</taxon>
        <taxon>Paraneoptera</taxon>
        <taxon>Hemiptera</taxon>
        <taxon>Sternorrhyncha</taxon>
        <taxon>Aphidomorpha</taxon>
        <taxon>Aphidoidea</taxon>
        <taxon>Aphididae</taxon>
        <taxon>Aphidini</taxon>
        <taxon>Aphis</taxon>
        <taxon>Aphis</taxon>
    </lineage>
</organism>
<dbReference type="InterPro" id="IPR000477">
    <property type="entry name" value="RT_dom"/>
</dbReference>
<comment type="caution">
    <text evidence="2">The sequence shown here is derived from an EMBL/GenBank/DDBJ whole genome shotgun (WGS) entry which is preliminary data.</text>
</comment>
<sequence>MGTMGAIEEVLSLAQAANRDPVKDRNLCVVVSLDVKNAFNSAPWMVIDEALRRFAVPNYLVEILKGSFLGPTLWNVFYDGVLRLPVRKGVKPVAFADDVAVVAVTHNAYNALLIEQLVNPTLVEIVEWMTANGLNLAPDKSNCVDCQIPVKRAIRYLGVRLDTRLSFVDYVSTVAAGARKAAVALGRLMPNVGGAYLGVQKTRNLLSQAQRCAALRVARCYRSISDMASLVLAKMPPVFLLAVGRKRIAAVRKEGAILDKGEVTVDINRTK</sequence>
<dbReference type="PROSITE" id="PS50878">
    <property type="entry name" value="RT_POL"/>
    <property type="match status" value="1"/>
</dbReference>
<evidence type="ECO:0000313" key="2">
    <source>
        <dbReference type="EMBL" id="KAF0748131.1"/>
    </source>
</evidence>
<protein>
    <submittedName>
        <fullName evidence="2">Retrovirus-related Pol polyprotein from type-1 retrotransposable element R1</fullName>
    </submittedName>
</protein>
<proteinExistence type="predicted"/>
<evidence type="ECO:0000259" key="1">
    <source>
        <dbReference type="PROSITE" id="PS50878"/>
    </source>
</evidence>
<feature type="domain" description="Reverse transcriptase" evidence="1">
    <location>
        <begin position="1"/>
        <end position="161"/>
    </location>
</feature>
<name>A0A6G0Y2Y0_APHCR</name>
<keyword evidence="3" id="KW-1185">Reference proteome</keyword>
<evidence type="ECO:0000313" key="3">
    <source>
        <dbReference type="Proteomes" id="UP000478052"/>
    </source>
</evidence>
<reference evidence="2 3" key="1">
    <citation type="submission" date="2019-08" db="EMBL/GenBank/DDBJ databases">
        <title>Whole genome of Aphis craccivora.</title>
        <authorList>
            <person name="Voronova N.V."/>
            <person name="Shulinski R.S."/>
            <person name="Bandarenka Y.V."/>
            <person name="Zhorov D.G."/>
            <person name="Warner D."/>
        </authorList>
    </citation>
    <scope>NUCLEOTIDE SEQUENCE [LARGE SCALE GENOMIC DNA]</scope>
    <source>
        <strain evidence="2">180601</strain>
        <tissue evidence="2">Whole Body</tissue>
    </source>
</reference>
<accession>A0A6G0Y2Y0</accession>
<dbReference type="Pfam" id="PF00078">
    <property type="entry name" value="RVT_1"/>
    <property type="match status" value="1"/>
</dbReference>
<dbReference type="EMBL" id="VUJU01006595">
    <property type="protein sequence ID" value="KAF0748131.1"/>
    <property type="molecule type" value="Genomic_DNA"/>
</dbReference>
<dbReference type="AlphaFoldDB" id="A0A6G0Y2Y0"/>
<dbReference type="Proteomes" id="UP000478052">
    <property type="component" value="Unassembled WGS sequence"/>
</dbReference>
<dbReference type="PANTHER" id="PTHR19446">
    <property type="entry name" value="REVERSE TRANSCRIPTASES"/>
    <property type="match status" value="1"/>
</dbReference>
<gene>
    <name evidence="2" type="ORF">FWK35_00018870</name>
</gene>